<reference evidence="1 2" key="1">
    <citation type="submission" date="2013-02" db="EMBL/GenBank/DDBJ databases">
        <authorList>
            <person name="Genoscope - CEA"/>
        </authorList>
    </citation>
    <scope>NUCLEOTIDE SEQUENCE [LARGE SCALE GENOMIC DNA]</scope>
    <source>
        <strain evidence="1 2">STM 2683</strain>
    </source>
</reference>
<accession>M5EX71</accession>
<organism evidence="1 2">
    <name type="scientific">Mesorhizobium metallidurans STM 2683</name>
    <dbReference type="NCBI Taxonomy" id="1297569"/>
    <lineage>
        <taxon>Bacteria</taxon>
        <taxon>Pseudomonadati</taxon>
        <taxon>Pseudomonadota</taxon>
        <taxon>Alphaproteobacteria</taxon>
        <taxon>Hyphomicrobiales</taxon>
        <taxon>Phyllobacteriaceae</taxon>
        <taxon>Mesorhizobium</taxon>
    </lineage>
</organism>
<protein>
    <submittedName>
        <fullName evidence="1">Uncharacterized protein</fullName>
    </submittedName>
</protein>
<dbReference type="EMBL" id="CAUM01000029">
    <property type="protein sequence ID" value="CCV04226.1"/>
    <property type="molecule type" value="Genomic_DNA"/>
</dbReference>
<dbReference type="AlphaFoldDB" id="M5EX71"/>
<name>M5EX71_9HYPH</name>
<gene>
    <name evidence="1" type="ORF">MESS2_1240004</name>
</gene>
<sequence>MRGLKEVDCETLWITARIDDCGICAVGMCCIGDSPERHGLRHQRHAFQKGSRQARG</sequence>
<comment type="caution">
    <text evidence="1">The sequence shown here is derived from an EMBL/GenBank/DDBJ whole genome shotgun (WGS) entry which is preliminary data.</text>
</comment>
<evidence type="ECO:0000313" key="2">
    <source>
        <dbReference type="Proteomes" id="UP000012062"/>
    </source>
</evidence>
<keyword evidence="2" id="KW-1185">Reference proteome</keyword>
<proteinExistence type="predicted"/>
<evidence type="ECO:0000313" key="1">
    <source>
        <dbReference type="EMBL" id="CCV04226.1"/>
    </source>
</evidence>
<dbReference type="Proteomes" id="UP000012062">
    <property type="component" value="Unassembled WGS sequence"/>
</dbReference>